<evidence type="ECO:0000313" key="11">
    <source>
        <dbReference type="EMBL" id="ASI14013.1"/>
    </source>
</evidence>
<dbReference type="EMBL" id="CP019964">
    <property type="protein sequence ID" value="ASI14013.1"/>
    <property type="molecule type" value="Genomic_DNA"/>
</dbReference>
<evidence type="ECO:0000256" key="4">
    <source>
        <dbReference type="ARBA" id="ARBA00022801"/>
    </source>
</evidence>
<evidence type="ECO:0000256" key="1">
    <source>
        <dbReference type="ARBA" id="ARBA00010679"/>
    </source>
</evidence>
<dbReference type="AlphaFoldDB" id="A0A218NNI2"/>
<dbReference type="Gene3D" id="1.10.1670.10">
    <property type="entry name" value="Helix-hairpin-Helix base-excision DNA repair enzymes (C-terminal)"/>
    <property type="match status" value="1"/>
</dbReference>
<feature type="domain" description="HhH-GPD" evidence="10">
    <location>
        <begin position="129"/>
        <end position="293"/>
    </location>
</feature>
<dbReference type="Gene3D" id="1.10.340.30">
    <property type="entry name" value="Hypothetical protein, domain 2"/>
    <property type="match status" value="1"/>
</dbReference>
<evidence type="ECO:0000256" key="9">
    <source>
        <dbReference type="ARBA" id="ARBA00044632"/>
    </source>
</evidence>
<keyword evidence="4" id="KW-0378">Hydrolase</keyword>
<dbReference type="GO" id="GO:0003684">
    <property type="term" value="F:damaged DNA binding"/>
    <property type="evidence" value="ECO:0007669"/>
    <property type="project" value="InterPro"/>
</dbReference>
<dbReference type="KEGG" id="marh:Mia14_0713"/>
<dbReference type="GO" id="GO:0140078">
    <property type="term" value="F:class I DNA-(apurinic or apyrimidinic site) endonuclease activity"/>
    <property type="evidence" value="ECO:0007669"/>
    <property type="project" value="UniProtKB-EC"/>
</dbReference>
<keyword evidence="8" id="KW-0326">Glycosidase</keyword>
<dbReference type="InterPro" id="IPR011257">
    <property type="entry name" value="DNA_glycosylase"/>
</dbReference>
<accession>A0A218NNI2</accession>
<reference evidence="11 12" key="1">
    <citation type="journal article" date="2017" name="Nat. Commun.">
        <title>'ARMAN' archaea depend on association with euryarchaeal host in culture and in situ.</title>
        <authorList>
            <person name="Golyshina O."/>
            <person name="Toshchakov S."/>
            <person name="Makarova K."/>
            <person name="Gavrilov S."/>
            <person name="Korzhenkov A."/>
            <person name="La Cono V."/>
            <person name="Arcadi E."/>
            <person name="Nechitaylo T."/>
            <person name="Ferrer M."/>
            <person name="Kublanov I."/>
            <person name="Wolf Y."/>
            <person name="Yakimov M."/>
            <person name="Golyshin P."/>
            <person name="Slesarev A."/>
            <person name="Kozyavkin S."/>
        </authorList>
    </citation>
    <scope>NUCLEOTIDE SEQUENCE [LARGE SCALE GENOMIC DNA]</scope>
    <source>
        <strain evidence="11 12">Mia14</strain>
    </source>
</reference>
<dbReference type="Proteomes" id="UP000197679">
    <property type="component" value="Chromosome"/>
</dbReference>
<dbReference type="InterPro" id="IPR052054">
    <property type="entry name" value="Oxidative_DNA_repair_enzyme"/>
</dbReference>
<evidence type="ECO:0000256" key="6">
    <source>
        <dbReference type="ARBA" id="ARBA00023239"/>
    </source>
</evidence>
<dbReference type="OrthoDB" id="14922at2157"/>
<dbReference type="RefSeq" id="WP_088820275.1">
    <property type="nucleotide sequence ID" value="NZ_CP019964.1"/>
</dbReference>
<organism evidence="11 12">
    <name type="scientific">Candidatus Mancarchaeum acidiphilum</name>
    <dbReference type="NCBI Taxonomy" id="1920749"/>
    <lineage>
        <taxon>Archaea</taxon>
        <taxon>Candidatus Micrarchaeota</taxon>
        <taxon>Candidatus Mancarchaeum</taxon>
    </lineage>
</organism>
<proteinExistence type="inferred from homology"/>
<evidence type="ECO:0000256" key="3">
    <source>
        <dbReference type="ARBA" id="ARBA00022763"/>
    </source>
</evidence>
<dbReference type="GO" id="GO:0006289">
    <property type="term" value="P:nucleotide-excision repair"/>
    <property type="evidence" value="ECO:0007669"/>
    <property type="project" value="InterPro"/>
</dbReference>
<evidence type="ECO:0000256" key="5">
    <source>
        <dbReference type="ARBA" id="ARBA00023204"/>
    </source>
</evidence>
<keyword evidence="7" id="KW-0511">Multifunctional enzyme</keyword>
<name>A0A218NNI2_9ARCH</name>
<dbReference type="GeneID" id="33314265"/>
<dbReference type="EC" id="4.2.99.18" evidence="2"/>
<dbReference type="CDD" id="cd00056">
    <property type="entry name" value="ENDO3c"/>
    <property type="match status" value="1"/>
</dbReference>
<dbReference type="InterPro" id="IPR012904">
    <property type="entry name" value="OGG_N"/>
</dbReference>
<evidence type="ECO:0000256" key="8">
    <source>
        <dbReference type="ARBA" id="ARBA00023295"/>
    </source>
</evidence>
<dbReference type="Pfam" id="PF07934">
    <property type="entry name" value="OGG_N"/>
    <property type="match status" value="1"/>
</dbReference>
<dbReference type="InterPro" id="IPR003265">
    <property type="entry name" value="HhH-GPD_domain"/>
</dbReference>
<comment type="similarity">
    <text evidence="1">Belongs to the type-1 OGG1 family.</text>
</comment>
<sequence length="304" mass="35469">MKNESELTVNEKPIYARLFNIKYTFESAQPLTFYGDYYANESKLNYVEGDSLIKLRFKELKGNNTKIMIDNPNSWKLGKVYTKFRLDDDVSMLYKKISTDENMERAISAYKGMRVTLNDPWETTVCFITSQFNNVKRIRLIIKNLVNMFGEEHIDESTGIKFKSFPNPEKLSRVSKEDLLRSGMGFRAKYIMDAARVCSENIDLSKLNPKNYDELKGTLMDIEGVGPKVADCIILMGYGNFNAFPIDVWMKRTLERLYFNSKPQKIKDLYKFSEEKWGEYRGFAQQYLFFYGMKNLGRGNKDGK</sequence>
<dbReference type="PANTHER" id="PTHR10242">
    <property type="entry name" value="8-OXOGUANINE DNA GLYCOSYLASE"/>
    <property type="match status" value="1"/>
</dbReference>
<evidence type="ECO:0000256" key="2">
    <source>
        <dbReference type="ARBA" id="ARBA00012720"/>
    </source>
</evidence>
<evidence type="ECO:0000313" key="12">
    <source>
        <dbReference type="Proteomes" id="UP000197679"/>
    </source>
</evidence>
<dbReference type="SUPFAM" id="SSF48150">
    <property type="entry name" value="DNA-glycosylase"/>
    <property type="match status" value="1"/>
</dbReference>
<dbReference type="GO" id="GO:0008534">
    <property type="term" value="F:oxidized purine nucleobase lesion DNA N-glycosylase activity"/>
    <property type="evidence" value="ECO:0007669"/>
    <property type="project" value="InterPro"/>
</dbReference>
<gene>
    <name evidence="11" type="ORF">Mia14_0713</name>
</gene>
<keyword evidence="12" id="KW-1185">Reference proteome</keyword>
<dbReference type="SMART" id="SM00478">
    <property type="entry name" value="ENDO3c"/>
    <property type="match status" value="1"/>
</dbReference>
<dbReference type="Pfam" id="PF00730">
    <property type="entry name" value="HhH-GPD"/>
    <property type="match status" value="1"/>
</dbReference>
<keyword evidence="5" id="KW-0234">DNA repair</keyword>
<comment type="catalytic activity">
    <reaction evidence="9">
        <text>2'-deoxyribonucleotide-(2'-deoxyribose 5'-phosphate)-2'-deoxyribonucleotide-DNA = a 3'-end 2'-deoxyribonucleotide-(2,3-dehydro-2,3-deoxyribose 5'-phosphate)-DNA + a 5'-end 5'-phospho-2'-deoxyribonucleoside-DNA + H(+)</text>
        <dbReference type="Rhea" id="RHEA:66592"/>
        <dbReference type="Rhea" id="RHEA-COMP:13180"/>
        <dbReference type="Rhea" id="RHEA-COMP:16897"/>
        <dbReference type="Rhea" id="RHEA-COMP:17067"/>
        <dbReference type="ChEBI" id="CHEBI:15378"/>
        <dbReference type="ChEBI" id="CHEBI:136412"/>
        <dbReference type="ChEBI" id="CHEBI:157695"/>
        <dbReference type="ChEBI" id="CHEBI:167181"/>
        <dbReference type="EC" id="4.2.99.18"/>
    </reaction>
</comment>
<keyword evidence="6" id="KW-0456">Lyase</keyword>
<keyword evidence="3" id="KW-0227">DNA damage</keyword>
<evidence type="ECO:0000259" key="10">
    <source>
        <dbReference type="SMART" id="SM00478"/>
    </source>
</evidence>
<dbReference type="GO" id="GO:0006284">
    <property type="term" value="P:base-excision repair"/>
    <property type="evidence" value="ECO:0007669"/>
    <property type="project" value="InterPro"/>
</dbReference>
<protein>
    <recommendedName>
        <fullName evidence="2">DNA-(apurinic or apyrimidinic site) lyase</fullName>
        <ecNumber evidence="2">4.2.99.18</ecNumber>
    </recommendedName>
</protein>
<dbReference type="InterPro" id="IPR023170">
    <property type="entry name" value="HhH_base_excis_C"/>
</dbReference>
<evidence type="ECO:0000256" key="7">
    <source>
        <dbReference type="ARBA" id="ARBA00023268"/>
    </source>
</evidence>
<dbReference type="PANTHER" id="PTHR10242:SF2">
    <property type="entry name" value="N-GLYCOSYLASE_DNA LYASE"/>
    <property type="match status" value="1"/>
</dbReference>